<comment type="caution">
    <text evidence="2">The sequence shown here is derived from an EMBL/GenBank/DDBJ whole genome shotgun (WGS) entry which is preliminary data.</text>
</comment>
<feature type="region of interest" description="Disordered" evidence="1">
    <location>
        <begin position="38"/>
        <end position="68"/>
    </location>
</feature>
<keyword evidence="3" id="KW-1185">Reference proteome</keyword>
<proteinExistence type="predicted"/>
<name>A0A2P5CEM1_PARAD</name>
<gene>
    <name evidence="2" type="ORF">PanWU01x14_158670</name>
</gene>
<evidence type="ECO:0000313" key="3">
    <source>
        <dbReference type="Proteomes" id="UP000237105"/>
    </source>
</evidence>
<reference evidence="3" key="1">
    <citation type="submission" date="2016-06" db="EMBL/GenBank/DDBJ databases">
        <title>Parallel loss of symbiosis genes in relatives of nitrogen-fixing non-legume Parasponia.</title>
        <authorList>
            <person name="Van Velzen R."/>
            <person name="Holmer R."/>
            <person name="Bu F."/>
            <person name="Rutten L."/>
            <person name="Van Zeijl A."/>
            <person name="Liu W."/>
            <person name="Santuari L."/>
            <person name="Cao Q."/>
            <person name="Sharma T."/>
            <person name="Shen D."/>
            <person name="Roswanjaya Y."/>
            <person name="Wardhani T."/>
            <person name="Kalhor M.S."/>
            <person name="Jansen J."/>
            <person name="Van den Hoogen J."/>
            <person name="Gungor B."/>
            <person name="Hartog M."/>
            <person name="Hontelez J."/>
            <person name="Verver J."/>
            <person name="Yang W.-C."/>
            <person name="Schijlen E."/>
            <person name="Repin R."/>
            <person name="Schilthuizen M."/>
            <person name="Schranz E."/>
            <person name="Heidstra R."/>
            <person name="Miyata K."/>
            <person name="Fedorova E."/>
            <person name="Kohlen W."/>
            <person name="Bisseling T."/>
            <person name="Smit S."/>
            <person name="Geurts R."/>
        </authorList>
    </citation>
    <scope>NUCLEOTIDE SEQUENCE [LARGE SCALE GENOMIC DNA]</scope>
    <source>
        <strain evidence="3">cv. WU1-14</strain>
    </source>
</reference>
<dbReference type="OrthoDB" id="2919534at2759"/>
<evidence type="ECO:0000256" key="1">
    <source>
        <dbReference type="SAM" id="MobiDB-lite"/>
    </source>
</evidence>
<accession>A0A2P5CEM1</accession>
<sequence length="68" mass="7525">FPTQYGVGEVRGNQYNSRTCYNNSIKLTAKDITPRTMMVQQQGEASREVPSKASREASGETSIDDLDP</sequence>
<dbReference type="EMBL" id="JXTB01000139">
    <property type="protein sequence ID" value="PON59509.1"/>
    <property type="molecule type" value="Genomic_DNA"/>
</dbReference>
<protein>
    <submittedName>
        <fullName evidence="2">Uncharacterized protein</fullName>
    </submittedName>
</protein>
<evidence type="ECO:0000313" key="2">
    <source>
        <dbReference type="EMBL" id="PON59509.1"/>
    </source>
</evidence>
<feature type="non-terminal residue" evidence="2">
    <location>
        <position position="1"/>
    </location>
</feature>
<organism evidence="2 3">
    <name type="scientific">Parasponia andersonii</name>
    <name type="common">Sponia andersonii</name>
    <dbReference type="NCBI Taxonomy" id="3476"/>
    <lineage>
        <taxon>Eukaryota</taxon>
        <taxon>Viridiplantae</taxon>
        <taxon>Streptophyta</taxon>
        <taxon>Embryophyta</taxon>
        <taxon>Tracheophyta</taxon>
        <taxon>Spermatophyta</taxon>
        <taxon>Magnoliopsida</taxon>
        <taxon>eudicotyledons</taxon>
        <taxon>Gunneridae</taxon>
        <taxon>Pentapetalae</taxon>
        <taxon>rosids</taxon>
        <taxon>fabids</taxon>
        <taxon>Rosales</taxon>
        <taxon>Cannabaceae</taxon>
        <taxon>Parasponia</taxon>
    </lineage>
</organism>
<feature type="compositionally biased region" description="Basic and acidic residues" evidence="1">
    <location>
        <begin position="45"/>
        <end position="58"/>
    </location>
</feature>
<dbReference type="AlphaFoldDB" id="A0A2P5CEM1"/>
<dbReference type="Proteomes" id="UP000237105">
    <property type="component" value="Unassembled WGS sequence"/>
</dbReference>